<organism evidence="3 4">
    <name type="scientific">Luteolibacter flavescens</name>
    <dbReference type="NCBI Taxonomy" id="1859460"/>
    <lineage>
        <taxon>Bacteria</taxon>
        <taxon>Pseudomonadati</taxon>
        <taxon>Verrucomicrobiota</taxon>
        <taxon>Verrucomicrobiia</taxon>
        <taxon>Verrucomicrobiales</taxon>
        <taxon>Verrucomicrobiaceae</taxon>
        <taxon>Luteolibacter</taxon>
    </lineage>
</organism>
<dbReference type="EMBL" id="JAPDDS010000002">
    <property type="protein sequence ID" value="MCW1884148.1"/>
    <property type="molecule type" value="Genomic_DNA"/>
</dbReference>
<evidence type="ECO:0000313" key="4">
    <source>
        <dbReference type="Proteomes" id="UP001207930"/>
    </source>
</evidence>
<feature type="domain" description="N-sulphoglucosamine sulphohydrolase C-terminal" evidence="2">
    <location>
        <begin position="8"/>
        <end position="127"/>
    </location>
</feature>
<dbReference type="InterPro" id="IPR017850">
    <property type="entry name" value="Alkaline_phosphatase_core_sf"/>
</dbReference>
<dbReference type="Gene3D" id="3.30.1120.10">
    <property type="match status" value="1"/>
</dbReference>
<evidence type="ECO:0000259" key="2">
    <source>
        <dbReference type="Pfam" id="PF16347"/>
    </source>
</evidence>
<comment type="caution">
    <text evidence="3">The sequence shown here is derived from an EMBL/GenBank/DDBJ whole genome shotgun (WGS) entry which is preliminary data.</text>
</comment>
<dbReference type="InterPro" id="IPR050738">
    <property type="entry name" value="Sulfatase"/>
</dbReference>
<sequence>MRGDALAPGGVSGGKRFDERIGYIDVLPTVLAAAGVKAPENLDGIDFLPALREGKPVPERPWFSYIHQDAQAHASVHLGSWKLVAHGDFFAEEPGAKATFELYDLSTDVKEAKDVAAKHPEKVAELRKLLREFGSWQKPGVGPYGEGREGFKAPKDWVIGG</sequence>
<comment type="similarity">
    <text evidence="1">Belongs to the sulfatase family.</text>
</comment>
<dbReference type="Proteomes" id="UP001207930">
    <property type="component" value="Unassembled WGS sequence"/>
</dbReference>
<reference evidence="3 4" key="1">
    <citation type="submission" date="2022-10" db="EMBL/GenBank/DDBJ databases">
        <title>Luteolibacter flavescens strain MCCC 1K03193, whole genome shotgun sequencing project.</title>
        <authorList>
            <person name="Zhao G."/>
            <person name="Shen L."/>
        </authorList>
    </citation>
    <scope>NUCLEOTIDE SEQUENCE [LARGE SCALE GENOMIC DNA]</scope>
    <source>
        <strain evidence="3 4">MCCC 1K03193</strain>
    </source>
</reference>
<keyword evidence="4" id="KW-1185">Reference proteome</keyword>
<dbReference type="SUPFAM" id="SSF53649">
    <property type="entry name" value="Alkaline phosphatase-like"/>
    <property type="match status" value="1"/>
</dbReference>
<evidence type="ECO:0000256" key="1">
    <source>
        <dbReference type="ARBA" id="ARBA00008779"/>
    </source>
</evidence>
<dbReference type="PANTHER" id="PTHR42693">
    <property type="entry name" value="ARYLSULFATASE FAMILY MEMBER"/>
    <property type="match status" value="1"/>
</dbReference>
<dbReference type="RefSeq" id="WP_264500107.1">
    <property type="nucleotide sequence ID" value="NZ_JAPDDS010000002.1"/>
</dbReference>
<protein>
    <recommendedName>
        <fullName evidence="2">N-sulphoglucosamine sulphohydrolase C-terminal domain-containing protein</fullName>
    </recommendedName>
</protein>
<dbReference type="Gene3D" id="3.40.720.10">
    <property type="entry name" value="Alkaline Phosphatase, subunit A"/>
    <property type="match status" value="1"/>
</dbReference>
<dbReference type="InterPro" id="IPR032506">
    <property type="entry name" value="SGSH_C"/>
</dbReference>
<accession>A0ABT3FKP3</accession>
<dbReference type="PANTHER" id="PTHR42693:SF33">
    <property type="entry name" value="ARYLSULFATASE"/>
    <property type="match status" value="1"/>
</dbReference>
<dbReference type="Pfam" id="PF16347">
    <property type="entry name" value="SGSH_C"/>
    <property type="match status" value="1"/>
</dbReference>
<gene>
    <name evidence="3" type="ORF">OKA04_05360</name>
</gene>
<name>A0ABT3FKP3_9BACT</name>
<proteinExistence type="inferred from homology"/>
<evidence type="ECO:0000313" key="3">
    <source>
        <dbReference type="EMBL" id="MCW1884148.1"/>
    </source>
</evidence>